<sequence>MPYTDLDYLSINSSDPHALAEFYQTHPIPSSFNAGVVIASILVSILGAATTLLLLGRRTATSGFRNWALLVLAAITMASVGIWGMHFIGMNMVLQPSPDVSWYIQFNPGFTVLSLFVPMLALVLAFVFVGTGPEALPVEEHEDITDCNKEMKSNAKPSTSIKHRHNPFWIKELFTFLNMRIIIGGILVGGTVALMHYSAGFSASFQREYSAYKLGVSIVLACCASTAALLIFFRFQSQWQSNWWKRLACATVLSTGVCGMHYLGLSGTRWFVPANRVEGFSLGKKSSTVLTIAISVMCFGVCVIALIIILSDFLVTRESRRKARRVVIASATFDKAGRVLVNLDGMLPMAEVGTDLPLKEITQELNPRQTTFQWLYSISWDWTIVDPFIPRIVARSLGLDTTRPKIGIPGLRFSDRKQPGTSHASSKSAAQVSRFKDHCLESTQNLSNELGVPMSKMGILFDTVLRTGTRISPAVHETKHVRQMRNDEESSIFSVAAPAQRQQGIMLFLVRELSGIEPDTTESYLRRGFRFAEPRWLSPILADRAGVPKIEIDGLLEHLKLYAKRGMKPCVRSGGTYLGFFAVRPSISREGGIDTLVYQFARHQIPAYRLPDVPRITDEMRAWVVSVSGRSMKEVGEVCVKEANKELGVHKQGDEMWIFKSSLLLAMDALTTSMTMFQKLPERSYLSAEIVEVPSSGDDSTSTASMVVFQAAFPAPMRHGYELPGLSLPHEVSGTYQRQDPMPTFTFVPYTLFSKSQMMLLRGSSARKFAKKCRSDLMKRYAISPEALQAYTASPQDHSPTGMGNLLVDLGHSDQIEKQEELHDEEYDDSPTHLDLRFGESVGTPAQIEAQAARRRASVMSGMTGNSTPSSLQHTILFDENLGLQVPVQQGFQPMNVRPTENGQLMYTNFRREPMYEDPAVPLISPHLDAHSMSVMWRSPESEGVAAPAYSPIRASDFSGSPTRSSHGMVKHSQLLQNTLLPLPTPRPQTATDPPLRPSRNPRASTSSGVVSGRRVFSGPAALENEYFPTVPLSPVTEFVTSQPLSATSAHQPYRSAPVLCSPIARPTPQPLAITARLRSDDWYSRCMDALENSPAGQELLGVDW</sequence>
<keyword evidence="5" id="KW-1185">Reference proteome</keyword>
<feature type="domain" description="MHYT" evidence="3">
    <location>
        <begin position="32"/>
        <end position="271"/>
    </location>
</feature>
<feature type="transmembrane region" description="Helical" evidence="2">
    <location>
        <begin position="109"/>
        <end position="129"/>
    </location>
</feature>
<evidence type="ECO:0000313" key="4">
    <source>
        <dbReference type="EMBL" id="KAG0151185.1"/>
    </source>
</evidence>
<evidence type="ECO:0000259" key="3">
    <source>
        <dbReference type="PROSITE" id="PS50924"/>
    </source>
</evidence>
<keyword evidence="2" id="KW-0812">Transmembrane</keyword>
<feature type="compositionally biased region" description="Low complexity" evidence="1">
    <location>
        <begin position="1003"/>
        <end position="1012"/>
    </location>
</feature>
<dbReference type="PANTHER" id="PTHR35152:SF1">
    <property type="entry name" value="DOMAIN SIGNALLING PROTEIN, PUTATIVE (AFU_ORTHOLOGUE AFUA_5G11310)-RELATED"/>
    <property type="match status" value="1"/>
</dbReference>
<feature type="transmembrane region" description="Helical" evidence="2">
    <location>
        <begin position="67"/>
        <end position="89"/>
    </location>
</feature>
<keyword evidence="2" id="KW-1133">Transmembrane helix</keyword>
<dbReference type="AlphaFoldDB" id="A0A9P6NPY7"/>
<feature type="transmembrane region" description="Helical" evidence="2">
    <location>
        <begin position="173"/>
        <end position="194"/>
    </location>
</feature>
<evidence type="ECO:0000256" key="1">
    <source>
        <dbReference type="SAM" id="MobiDB-lite"/>
    </source>
</evidence>
<dbReference type="Pfam" id="PF03707">
    <property type="entry name" value="MHYT"/>
    <property type="match status" value="2"/>
</dbReference>
<gene>
    <name evidence="4" type="ORF">CROQUDRAFT_668047</name>
</gene>
<keyword evidence="2" id="KW-0472">Membrane</keyword>
<feature type="region of interest" description="Disordered" evidence="1">
    <location>
        <begin position="410"/>
        <end position="430"/>
    </location>
</feature>
<feature type="compositionally biased region" description="Low complexity" evidence="1">
    <location>
        <begin position="980"/>
        <end position="992"/>
    </location>
</feature>
<comment type="caution">
    <text evidence="4">The sequence shown here is derived from an EMBL/GenBank/DDBJ whole genome shotgun (WGS) entry which is preliminary data.</text>
</comment>
<dbReference type="OrthoDB" id="264015at2759"/>
<evidence type="ECO:0000313" key="5">
    <source>
        <dbReference type="Proteomes" id="UP000886653"/>
    </source>
</evidence>
<feature type="transmembrane region" description="Helical" evidence="2">
    <location>
        <begin position="32"/>
        <end position="55"/>
    </location>
</feature>
<dbReference type="Proteomes" id="UP000886653">
    <property type="component" value="Unassembled WGS sequence"/>
</dbReference>
<feature type="region of interest" description="Disordered" evidence="1">
    <location>
        <begin position="980"/>
        <end position="1012"/>
    </location>
</feature>
<reference evidence="4" key="1">
    <citation type="submission" date="2013-11" db="EMBL/GenBank/DDBJ databases">
        <title>Genome sequence of the fusiform rust pathogen reveals effectors for host alternation and coevolution with pine.</title>
        <authorList>
            <consortium name="DOE Joint Genome Institute"/>
            <person name="Smith K."/>
            <person name="Pendleton A."/>
            <person name="Kubisiak T."/>
            <person name="Anderson C."/>
            <person name="Salamov A."/>
            <person name="Aerts A."/>
            <person name="Riley R."/>
            <person name="Clum A."/>
            <person name="Lindquist E."/>
            <person name="Ence D."/>
            <person name="Campbell M."/>
            <person name="Kronenberg Z."/>
            <person name="Feau N."/>
            <person name="Dhillon B."/>
            <person name="Hamelin R."/>
            <person name="Burleigh J."/>
            <person name="Smith J."/>
            <person name="Yandell M."/>
            <person name="Nelson C."/>
            <person name="Grigoriev I."/>
            <person name="Davis J."/>
        </authorList>
    </citation>
    <scope>NUCLEOTIDE SEQUENCE</scope>
    <source>
        <strain evidence="4">G11</strain>
    </source>
</reference>
<feature type="compositionally biased region" description="Polar residues" evidence="1">
    <location>
        <begin position="419"/>
        <end position="430"/>
    </location>
</feature>
<feature type="transmembrane region" description="Helical" evidence="2">
    <location>
        <begin position="214"/>
        <end position="235"/>
    </location>
</feature>
<organism evidence="4 5">
    <name type="scientific">Cronartium quercuum f. sp. fusiforme G11</name>
    <dbReference type="NCBI Taxonomy" id="708437"/>
    <lineage>
        <taxon>Eukaryota</taxon>
        <taxon>Fungi</taxon>
        <taxon>Dikarya</taxon>
        <taxon>Basidiomycota</taxon>
        <taxon>Pucciniomycotina</taxon>
        <taxon>Pucciniomycetes</taxon>
        <taxon>Pucciniales</taxon>
        <taxon>Coleosporiaceae</taxon>
        <taxon>Cronartium</taxon>
    </lineage>
</organism>
<dbReference type="InterPro" id="IPR005330">
    <property type="entry name" value="MHYT_dom"/>
</dbReference>
<name>A0A9P6NPY7_9BASI</name>
<evidence type="ECO:0000256" key="2">
    <source>
        <dbReference type="SAM" id="Phobius"/>
    </source>
</evidence>
<dbReference type="PANTHER" id="PTHR35152">
    <property type="entry name" value="DOMAIN SIGNALLING PROTEIN, PUTATIVE (AFU_ORTHOLOGUE AFUA_5G11310)-RELATED"/>
    <property type="match status" value="1"/>
</dbReference>
<dbReference type="PROSITE" id="PS50924">
    <property type="entry name" value="MHYT"/>
    <property type="match status" value="1"/>
</dbReference>
<dbReference type="EMBL" id="MU167214">
    <property type="protein sequence ID" value="KAG0151185.1"/>
    <property type="molecule type" value="Genomic_DNA"/>
</dbReference>
<accession>A0A9P6NPY7</accession>
<feature type="transmembrane region" description="Helical" evidence="2">
    <location>
        <begin position="292"/>
        <end position="315"/>
    </location>
</feature>
<protein>
    <recommendedName>
        <fullName evidence="3">MHYT domain-containing protein</fullName>
    </recommendedName>
</protein>
<proteinExistence type="predicted"/>